<dbReference type="Pfam" id="PF03478">
    <property type="entry name" value="Beta-prop_KIB1-4"/>
    <property type="match status" value="1"/>
</dbReference>
<dbReference type="InterPro" id="IPR036047">
    <property type="entry name" value="F-box-like_dom_sf"/>
</dbReference>
<dbReference type="EMBL" id="BSYR01000003">
    <property type="protein sequence ID" value="GMI65414.1"/>
    <property type="molecule type" value="Genomic_DNA"/>
</dbReference>
<evidence type="ECO:0000313" key="3">
    <source>
        <dbReference type="EMBL" id="GMI65414.1"/>
    </source>
</evidence>
<dbReference type="PANTHER" id="PTHR33127:SF5">
    <property type="entry name" value="TRANSMEMBRANE PROTEIN"/>
    <property type="match status" value="1"/>
</dbReference>
<dbReference type="OrthoDB" id="999514at2759"/>
<name>A0A9W7GUP6_HIBTR</name>
<evidence type="ECO:0000259" key="1">
    <source>
        <dbReference type="Pfam" id="PF00646"/>
    </source>
</evidence>
<organism evidence="3 4">
    <name type="scientific">Hibiscus trionum</name>
    <name type="common">Flower of an hour</name>
    <dbReference type="NCBI Taxonomy" id="183268"/>
    <lineage>
        <taxon>Eukaryota</taxon>
        <taxon>Viridiplantae</taxon>
        <taxon>Streptophyta</taxon>
        <taxon>Embryophyta</taxon>
        <taxon>Tracheophyta</taxon>
        <taxon>Spermatophyta</taxon>
        <taxon>Magnoliopsida</taxon>
        <taxon>eudicotyledons</taxon>
        <taxon>Gunneridae</taxon>
        <taxon>Pentapetalae</taxon>
        <taxon>rosids</taxon>
        <taxon>malvids</taxon>
        <taxon>Malvales</taxon>
        <taxon>Malvaceae</taxon>
        <taxon>Malvoideae</taxon>
        <taxon>Hibiscus</taxon>
    </lineage>
</organism>
<dbReference type="AlphaFoldDB" id="A0A9W7GUP6"/>
<protein>
    <submittedName>
        <fullName evidence="3">FBox/DUF295-Related 1</fullName>
    </submittedName>
</protein>
<dbReference type="InterPro" id="IPR001810">
    <property type="entry name" value="F-box_dom"/>
</dbReference>
<keyword evidence="4" id="KW-1185">Reference proteome</keyword>
<feature type="domain" description="F-box" evidence="1">
    <location>
        <begin position="32"/>
        <end position="63"/>
    </location>
</feature>
<dbReference type="Gene3D" id="1.20.1280.50">
    <property type="match status" value="1"/>
</dbReference>
<accession>A0A9W7GUP6</accession>
<dbReference type="PANTHER" id="PTHR33127">
    <property type="entry name" value="TRANSMEMBRANE PROTEIN"/>
    <property type="match status" value="1"/>
</dbReference>
<proteinExistence type="predicted"/>
<reference evidence="3" key="1">
    <citation type="submission" date="2023-05" db="EMBL/GenBank/DDBJ databases">
        <title>Genome and transcriptome analyses reveal genes involved in the formation of fine ridges on petal epidermal cells in Hibiscus trionum.</title>
        <authorList>
            <person name="Koshimizu S."/>
            <person name="Masuda S."/>
            <person name="Ishii T."/>
            <person name="Shirasu K."/>
            <person name="Hoshino A."/>
            <person name="Arita M."/>
        </authorList>
    </citation>
    <scope>NUCLEOTIDE SEQUENCE</scope>
    <source>
        <strain evidence="3">Hamamatsu line</strain>
    </source>
</reference>
<feature type="domain" description="KIB1-4 beta-propeller" evidence="2">
    <location>
        <begin position="128"/>
        <end position="255"/>
    </location>
</feature>
<dbReference type="SUPFAM" id="SSF81383">
    <property type="entry name" value="F-box domain"/>
    <property type="match status" value="1"/>
</dbReference>
<dbReference type="CDD" id="cd09917">
    <property type="entry name" value="F-box_SF"/>
    <property type="match status" value="1"/>
</dbReference>
<dbReference type="InterPro" id="IPR005174">
    <property type="entry name" value="KIB1-4_b-propeller"/>
</dbReference>
<sequence>MATSDGRTKRSENYKERPNSKRLQIEKQVLNWSDIPFDILECIIRYLCLEDQIRIRAVCKAWSVANRHIPAVAAMDKFPWALKCGWRYSDFRLLDPFSGEYVREKIVGGEECQLSFLEIFFGRSRICSGAKPYASVYGWVLFGSYLALQPQQQIMLFLYSPFTSEVIKLPELKECPTIHVATFSLNATSPKCVVFVLATEGDTNYVKLCSPGDYSWKSFELNSGIKAGRADSAIYANGVFYCYFLHGQLGGFNVELENGPY</sequence>
<dbReference type="Pfam" id="PF00646">
    <property type="entry name" value="F-box"/>
    <property type="match status" value="1"/>
</dbReference>
<gene>
    <name evidence="3" type="ORF">HRI_000210700</name>
</gene>
<comment type="caution">
    <text evidence="3">The sequence shown here is derived from an EMBL/GenBank/DDBJ whole genome shotgun (WGS) entry which is preliminary data.</text>
</comment>
<evidence type="ECO:0000259" key="2">
    <source>
        <dbReference type="Pfam" id="PF03478"/>
    </source>
</evidence>
<dbReference type="Proteomes" id="UP001165190">
    <property type="component" value="Unassembled WGS sequence"/>
</dbReference>
<evidence type="ECO:0000313" key="4">
    <source>
        <dbReference type="Proteomes" id="UP001165190"/>
    </source>
</evidence>